<comment type="caution">
    <text evidence="1">The sequence shown here is derived from an EMBL/GenBank/DDBJ whole genome shotgun (WGS) entry which is preliminary data.</text>
</comment>
<evidence type="ECO:0000313" key="1">
    <source>
        <dbReference type="EMBL" id="PKI35322.1"/>
    </source>
</evidence>
<evidence type="ECO:0000313" key="2">
    <source>
        <dbReference type="Proteomes" id="UP000233551"/>
    </source>
</evidence>
<gene>
    <name evidence="1" type="ORF">CRG98_044287</name>
</gene>
<dbReference type="EMBL" id="PGOL01005397">
    <property type="protein sequence ID" value="PKI35322.1"/>
    <property type="molecule type" value="Genomic_DNA"/>
</dbReference>
<sequence length="79" mass="8716">MHTGDLSQALFTSPSIRIDWGEALIYHPFVFWVTNWGRGLLPLATYNEVAVVGTQDEVPSLDLPLLCFLKGESGKGILL</sequence>
<protein>
    <submittedName>
        <fullName evidence="1">Uncharacterized protein</fullName>
    </submittedName>
</protein>
<keyword evidence="2" id="KW-1185">Reference proteome</keyword>
<reference evidence="1 2" key="1">
    <citation type="submission" date="2017-11" db="EMBL/GenBank/DDBJ databases">
        <title>De-novo sequencing of pomegranate (Punica granatum L.) genome.</title>
        <authorList>
            <person name="Akparov Z."/>
            <person name="Amiraslanov A."/>
            <person name="Hajiyeva S."/>
            <person name="Abbasov M."/>
            <person name="Kaur K."/>
            <person name="Hamwieh A."/>
            <person name="Solovyev V."/>
            <person name="Salamov A."/>
            <person name="Braich B."/>
            <person name="Kosarev P."/>
            <person name="Mahmoud A."/>
            <person name="Hajiyev E."/>
            <person name="Babayeva S."/>
            <person name="Izzatullayeva V."/>
            <person name="Mammadov A."/>
            <person name="Mammadov A."/>
            <person name="Sharifova S."/>
            <person name="Ojaghi J."/>
            <person name="Eynullazada K."/>
            <person name="Bayramov B."/>
            <person name="Abdulazimova A."/>
            <person name="Shahmuradov I."/>
        </authorList>
    </citation>
    <scope>NUCLEOTIDE SEQUENCE [LARGE SCALE GENOMIC DNA]</scope>
    <source>
        <strain evidence="2">cv. AG2017</strain>
        <tissue evidence="1">Leaf</tissue>
    </source>
</reference>
<dbReference type="Proteomes" id="UP000233551">
    <property type="component" value="Unassembled WGS sequence"/>
</dbReference>
<dbReference type="AlphaFoldDB" id="A0A2I0HUD6"/>
<name>A0A2I0HUD6_PUNGR</name>
<accession>A0A2I0HUD6</accession>
<organism evidence="1 2">
    <name type="scientific">Punica granatum</name>
    <name type="common">Pomegranate</name>
    <dbReference type="NCBI Taxonomy" id="22663"/>
    <lineage>
        <taxon>Eukaryota</taxon>
        <taxon>Viridiplantae</taxon>
        <taxon>Streptophyta</taxon>
        <taxon>Embryophyta</taxon>
        <taxon>Tracheophyta</taxon>
        <taxon>Spermatophyta</taxon>
        <taxon>Magnoliopsida</taxon>
        <taxon>eudicotyledons</taxon>
        <taxon>Gunneridae</taxon>
        <taxon>Pentapetalae</taxon>
        <taxon>rosids</taxon>
        <taxon>malvids</taxon>
        <taxon>Myrtales</taxon>
        <taxon>Lythraceae</taxon>
        <taxon>Punica</taxon>
    </lineage>
</organism>
<proteinExistence type="predicted"/>